<feature type="chain" id="PRO_5002007796" evidence="1">
    <location>
        <begin position="23"/>
        <end position="144"/>
    </location>
</feature>
<sequence>MYVYRVLQAALLSLLALAWAQADFGRWYPYSEALALGERWGRMVVVYFHSPACPYCDQMNTFVLSDPRVEALLRERYVVASVNTYTPEGQALARRYRVPGTPTFVFLALRKGAWEEVGRIFGSRPRTEFLAELQKMCAKGGACE</sequence>
<proteinExistence type="predicted"/>
<keyword evidence="1" id="KW-0732">Signal</keyword>
<dbReference type="RefSeq" id="WP_038060494.1">
    <property type="nucleotide sequence ID" value="NZ_JPSL02000039.1"/>
</dbReference>
<dbReference type="InterPro" id="IPR036249">
    <property type="entry name" value="Thioredoxin-like_sf"/>
</dbReference>
<dbReference type="EMBL" id="JPSL02000039">
    <property type="protein sequence ID" value="KGQ23023.1"/>
    <property type="molecule type" value="Genomic_DNA"/>
</dbReference>
<dbReference type="InterPro" id="IPR006577">
    <property type="entry name" value="UAS"/>
</dbReference>
<evidence type="ECO:0000256" key="1">
    <source>
        <dbReference type="SAM" id="SignalP"/>
    </source>
</evidence>
<name>A0A0A2WT80_THEFI</name>
<feature type="domain" description="Thioredoxin" evidence="2">
    <location>
        <begin position="6"/>
        <end position="138"/>
    </location>
</feature>
<dbReference type="OrthoDB" id="32134at2"/>
<dbReference type="InterPro" id="IPR012336">
    <property type="entry name" value="Thioredoxin-like_fold"/>
</dbReference>
<dbReference type="PATRIC" id="fig|276.5.peg.120"/>
<dbReference type="Gene3D" id="3.40.30.10">
    <property type="entry name" value="Glutaredoxin"/>
    <property type="match status" value="1"/>
</dbReference>
<protein>
    <submittedName>
        <fullName evidence="3">Thioredoxin</fullName>
    </submittedName>
</protein>
<dbReference type="PROSITE" id="PS51352">
    <property type="entry name" value="THIOREDOXIN_2"/>
    <property type="match status" value="1"/>
</dbReference>
<dbReference type="Proteomes" id="UP000030364">
    <property type="component" value="Unassembled WGS sequence"/>
</dbReference>
<feature type="signal peptide" evidence="1">
    <location>
        <begin position="1"/>
        <end position="22"/>
    </location>
</feature>
<organism evidence="3 4">
    <name type="scientific">Thermus filiformis</name>
    <dbReference type="NCBI Taxonomy" id="276"/>
    <lineage>
        <taxon>Bacteria</taxon>
        <taxon>Thermotogati</taxon>
        <taxon>Deinococcota</taxon>
        <taxon>Deinococci</taxon>
        <taxon>Thermales</taxon>
        <taxon>Thermaceae</taxon>
        <taxon>Thermus</taxon>
    </lineage>
</organism>
<gene>
    <name evidence="3" type="ORF">THFILI_06025</name>
</gene>
<dbReference type="SUPFAM" id="SSF52833">
    <property type="entry name" value="Thioredoxin-like"/>
    <property type="match status" value="1"/>
</dbReference>
<evidence type="ECO:0000313" key="3">
    <source>
        <dbReference type="EMBL" id="KGQ23023.1"/>
    </source>
</evidence>
<dbReference type="STRING" id="276.THFILI_06025"/>
<dbReference type="InterPro" id="IPR013766">
    <property type="entry name" value="Thioredoxin_domain"/>
</dbReference>
<comment type="caution">
    <text evidence="3">The sequence shown here is derived from an EMBL/GenBank/DDBJ whole genome shotgun (WGS) entry which is preliminary data.</text>
</comment>
<accession>A0A0A2WT80</accession>
<evidence type="ECO:0000313" key="4">
    <source>
        <dbReference type="Proteomes" id="UP000030364"/>
    </source>
</evidence>
<evidence type="ECO:0000259" key="2">
    <source>
        <dbReference type="PROSITE" id="PS51352"/>
    </source>
</evidence>
<dbReference type="SMART" id="SM00594">
    <property type="entry name" value="UAS"/>
    <property type="match status" value="1"/>
</dbReference>
<dbReference type="Pfam" id="PF13098">
    <property type="entry name" value="Thioredoxin_2"/>
    <property type="match status" value="1"/>
</dbReference>
<dbReference type="AlphaFoldDB" id="A0A0A2WT80"/>
<reference evidence="3 4" key="1">
    <citation type="journal article" date="2015" name="Genome Announc.">
        <title>Draft Genome Sequence of the Thermophile Thermus filiformis ATCC 43280, Producer of Carotenoid-(Di)glucoside-Branched Fatty Acid (Di)esters and Source of Hyperthermostable Enzymes of Biotechnological Interest.</title>
        <authorList>
            <person name="Mandelli F."/>
            <person name="Oliveira Ramires B."/>
            <person name="Couger M.B."/>
            <person name="Paixao D.A."/>
            <person name="Camilo C.M."/>
            <person name="Polikarpov I."/>
            <person name="Prade R."/>
            <person name="Riano-Pachon D.M."/>
            <person name="Squina F.M."/>
        </authorList>
    </citation>
    <scope>NUCLEOTIDE SEQUENCE [LARGE SCALE GENOMIC DNA]</scope>
    <source>
        <strain evidence="3 4">ATCC 43280</strain>
    </source>
</reference>
<keyword evidence="4" id="KW-1185">Reference proteome</keyword>